<dbReference type="PANTHER" id="PTHR45677">
    <property type="entry name" value="GLUTAMATE DECARBOXYLASE-RELATED"/>
    <property type="match status" value="1"/>
</dbReference>
<evidence type="ECO:0000256" key="3">
    <source>
        <dbReference type="ARBA" id="ARBA00022793"/>
    </source>
</evidence>
<dbReference type="InterPro" id="IPR015421">
    <property type="entry name" value="PyrdxlP-dep_Trfase_major"/>
</dbReference>
<dbReference type="Gene3D" id="3.40.640.10">
    <property type="entry name" value="Type I PLP-dependent aspartate aminotransferase-like (Major domain)"/>
    <property type="match status" value="1"/>
</dbReference>
<evidence type="ECO:0000256" key="4">
    <source>
        <dbReference type="ARBA" id="ARBA00022898"/>
    </source>
</evidence>
<dbReference type="InterPro" id="IPR021115">
    <property type="entry name" value="Pyridoxal-P_BS"/>
</dbReference>
<keyword evidence="9" id="KW-1185">Reference proteome</keyword>
<evidence type="ECO:0000256" key="2">
    <source>
        <dbReference type="ARBA" id="ARBA00009533"/>
    </source>
</evidence>
<dbReference type="PROSITE" id="PS00392">
    <property type="entry name" value="DDC_GAD_HDC_YDC"/>
    <property type="match status" value="1"/>
</dbReference>
<dbReference type="Gene3D" id="3.90.1150.170">
    <property type="match status" value="1"/>
</dbReference>
<dbReference type="SUPFAM" id="SSF53383">
    <property type="entry name" value="PLP-dependent transferases"/>
    <property type="match status" value="1"/>
</dbReference>
<dbReference type="OrthoDB" id="392571at2759"/>
<dbReference type="InterPro" id="IPR002129">
    <property type="entry name" value="PyrdxlP-dep_de-COase"/>
</dbReference>
<proteinExistence type="inferred from homology"/>
<comment type="cofactor">
    <cofactor evidence="1 6 7">
        <name>pyridoxal 5'-phosphate</name>
        <dbReference type="ChEBI" id="CHEBI:597326"/>
    </cofactor>
</comment>
<evidence type="ECO:0000313" key="8">
    <source>
        <dbReference type="EMBL" id="KAJ1963634.1"/>
    </source>
</evidence>
<dbReference type="GO" id="GO:0004351">
    <property type="term" value="F:glutamate decarboxylase activity"/>
    <property type="evidence" value="ECO:0007669"/>
    <property type="project" value="UniProtKB-EC"/>
</dbReference>
<sequence length="459" mass="50481">MKELAVEYVKDCQAPNQLVVEKRDPQELAKLLDLTLPTKGVGAQVWNPRFMDKLYAATNPVGVLSELFLGLVNANNHVYHVSPVFTLMEVTTARKLGIMFGYPSDTCGGITNPGGSMSNMVAVVTARNHLFPELKAKGLSGGPRLSMFVSQQSHYSFLKAAFTAGIGTDHVISVPCNALGQMEPQALEDNILASRNRGEVPFFVAATAGTTVMGAFDPMEAIADIAARFNLWFHVDGSWGGSIIFSKSYGHLMRGAGKSDSLTVNPHKLLGVPLQCSYLLIRDKSILNQSNTTCAQYLFHGDEWDLGNGSLGCGRRPDAVKLFLAWKYFGTEGFDQRLTTAFKNAQYLANLVKFRSPRFRLVADPASFNVCFWYIPTTLAHLETQDPQGFTNRLGEVTRTLHGALLATNTFMLDYSPVDIGDTTLPDFFRAICNSPSLGKRDLDFLVNELERLGKELYP</sequence>
<organism evidence="8 9">
    <name type="scientific">Dispira parvispora</name>
    <dbReference type="NCBI Taxonomy" id="1520584"/>
    <lineage>
        <taxon>Eukaryota</taxon>
        <taxon>Fungi</taxon>
        <taxon>Fungi incertae sedis</taxon>
        <taxon>Zoopagomycota</taxon>
        <taxon>Kickxellomycotina</taxon>
        <taxon>Dimargaritomycetes</taxon>
        <taxon>Dimargaritales</taxon>
        <taxon>Dimargaritaceae</taxon>
        <taxon>Dispira</taxon>
    </lineage>
</organism>
<gene>
    <name evidence="8" type="primary">GAD2</name>
    <name evidence="8" type="ORF">IWQ62_003156</name>
</gene>
<evidence type="ECO:0000256" key="7">
    <source>
        <dbReference type="RuleBase" id="RU000382"/>
    </source>
</evidence>
<feature type="modified residue" description="N6-(pyridoxal phosphate)lysine" evidence="6">
    <location>
        <position position="268"/>
    </location>
</feature>
<dbReference type="PANTHER" id="PTHR45677:SF8">
    <property type="entry name" value="CYSTEINE SULFINIC ACID DECARBOXYLASE"/>
    <property type="match status" value="1"/>
</dbReference>
<comment type="caution">
    <text evidence="8">The sequence shown here is derived from an EMBL/GenBank/DDBJ whole genome shotgun (WGS) entry which is preliminary data.</text>
</comment>
<evidence type="ECO:0000313" key="9">
    <source>
        <dbReference type="Proteomes" id="UP001150925"/>
    </source>
</evidence>
<evidence type="ECO:0000256" key="6">
    <source>
        <dbReference type="PIRSR" id="PIRSR602129-50"/>
    </source>
</evidence>
<dbReference type="GO" id="GO:0019752">
    <property type="term" value="P:carboxylic acid metabolic process"/>
    <property type="evidence" value="ECO:0007669"/>
    <property type="project" value="InterPro"/>
</dbReference>
<dbReference type="EMBL" id="JANBPY010000799">
    <property type="protein sequence ID" value="KAJ1963634.1"/>
    <property type="molecule type" value="Genomic_DNA"/>
</dbReference>
<dbReference type="Proteomes" id="UP001150925">
    <property type="component" value="Unassembled WGS sequence"/>
</dbReference>
<protein>
    <submittedName>
        <fullName evidence="8">Glutamate decarboxylase 2</fullName>
        <ecNumber evidence="8">4.1.1.15</ecNumber>
    </submittedName>
</protein>
<reference evidence="8" key="1">
    <citation type="submission" date="2022-07" db="EMBL/GenBank/DDBJ databases">
        <title>Phylogenomic reconstructions and comparative analyses of Kickxellomycotina fungi.</title>
        <authorList>
            <person name="Reynolds N.K."/>
            <person name="Stajich J.E."/>
            <person name="Barry K."/>
            <person name="Grigoriev I.V."/>
            <person name="Crous P."/>
            <person name="Smith M.E."/>
        </authorList>
    </citation>
    <scope>NUCLEOTIDE SEQUENCE</scope>
    <source>
        <strain evidence="8">RSA 1196</strain>
    </source>
</reference>
<comment type="similarity">
    <text evidence="2 7">Belongs to the group II decarboxylase family.</text>
</comment>
<keyword evidence="5 7" id="KW-0456">Lyase</keyword>
<dbReference type="GO" id="GO:0005737">
    <property type="term" value="C:cytoplasm"/>
    <property type="evidence" value="ECO:0007669"/>
    <property type="project" value="TreeGrafter"/>
</dbReference>
<evidence type="ECO:0000256" key="5">
    <source>
        <dbReference type="ARBA" id="ARBA00023239"/>
    </source>
</evidence>
<dbReference type="EC" id="4.1.1.15" evidence="8"/>
<accession>A0A9W8AP01</accession>
<dbReference type="AlphaFoldDB" id="A0A9W8AP01"/>
<evidence type="ECO:0000256" key="1">
    <source>
        <dbReference type="ARBA" id="ARBA00001933"/>
    </source>
</evidence>
<keyword evidence="3" id="KW-0210">Decarboxylase</keyword>
<dbReference type="Pfam" id="PF00282">
    <property type="entry name" value="Pyridoxal_deC"/>
    <property type="match status" value="1"/>
</dbReference>
<keyword evidence="4 6" id="KW-0663">Pyridoxal phosphate</keyword>
<dbReference type="InterPro" id="IPR015424">
    <property type="entry name" value="PyrdxlP-dep_Trfase"/>
</dbReference>
<dbReference type="GO" id="GO:0030170">
    <property type="term" value="F:pyridoxal phosphate binding"/>
    <property type="evidence" value="ECO:0007669"/>
    <property type="project" value="InterPro"/>
</dbReference>
<name>A0A9W8AP01_9FUNG</name>